<dbReference type="Gene3D" id="4.10.240.10">
    <property type="entry name" value="Zn(2)-C6 fungal-type DNA-binding domain"/>
    <property type="match status" value="1"/>
</dbReference>
<gene>
    <name evidence="4" type="ORF">SAMD00023353_3901050</name>
</gene>
<keyword evidence="1" id="KW-0539">Nucleus</keyword>
<dbReference type="CDD" id="cd00067">
    <property type="entry name" value="GAL4"/>
    <property type="match status" value="1"/>
</dbReference>
<dbReference type="GO" id="GO:0000981">
    <property type="term" value="F:DNA-binding transcription factor activity, RNA polymerase II-specific"/>
    <property type="evidence" value="ECO:0007669"/>
    <property type="project" value="InterPro"/>
</dbReference>
<keyword evidence="5" id="KW-1185">Reference proteome</keyword>
<evidence type="ECO:0000313" key="5">
    <source>
        <dbReference type="Proteomes" id="UP000054516"/>
    </source>
</evidence>
<dbReference type="OrthoDB" id="3525185at2759"/>
<feature type="compositionally biased region" description="Basic and acidic residues" evidence="2">
    <location>
        <begin position="102"/>
        <end position="117"/>
    </location>
</feature>
<dbReference type="SUPFAM" id="SSF57701">
    <property type="entry name" value="Zn2/Cys6 DNA-binding domain"/>
    <property type="match status" value="1"/>
</dbReference>
<sequence>MVGIPRSKGCRTCRRKKIKCDEQKPRCGQCRRGVRECEGYEQPTTLFRYATIGDFARGSGGAGPPPSHDQDVVRRSEKKKKTPDDDDDDNVVRVSSSSSSSHDTRVHTGKRPPRETRLGPPHQAHPYAVAAPPVPRGAPDPLVWAVQGITDRFLDAVCRRPAPRGREEEEEEAPLAWLGDVGRAAAGGRGGIDALPLATAALALGWAGHGGGQSRLADDGVRLYHAALRQLRRDLRTCPPRQALAVTAVFVAFELCQFGSGGAGGAGGAGGDSSGWLAHMKGVAAFLQALGPEGVSADPYLKIFSFCRVVFIMQGLIRRKPVCAGAHMWIHGPFRGREKNAYQRFYDLSAEACELLARADGLGRPGDVGGGASPGHGHEPEAGPGAAAAARVLRDMLGLLSRLRGWMRGCDVVGFSGPLRFPDGGSAARHRLDRARARGYPTALSPGAGWTSEALYWQRMMYNYWTLRLDLYMTILDNPVLGALLGASDDFRDLLTAELETRRPDVELAPAVLISRECRELASNVAINCTSACHSVSQSFGSLVAVYTLETAIRWYERHKEGAGQMDAELERHCREVLGGIKTEEAKDPCAFEVSILPDEVLRRNWC</sequence>
<dbReference type="GO" id="GO:0008270">
    <property type="term" value="F:zinc ion binding"/>
    <property type="evidence" value="ECO:0007669"/>
    <property type="project" value="InterPro"/>
</dbReference>
<dbReference type="Pfam" id="PF00172">
    <property type="entry name" value="Zn_clus"/>
    <property type="match status" value="1"/>
</dbReference>
<dbReference type="InterPro" id="IPR001138">
    <property type="entry name" value="Zn2Cys6_DnaBD"/>
</dbReference>
<dbReference type="InterPro" id="IPR053178">
    <property type="entry name" value="Osmoadaptation_assoc"/>
</dbReference>
<dbReference type="PANTHER" id="PTHR38111:SF2">
    <property type="entry name" value="FINGER DOMAIN PROTEIN, PUTATIVE (AFU_ORTHOLOGUE AFUA_1G01560)-RELATED"/>
    <property type="match status" value="1"/>
</dbReference>
<dbReference type="InterPro" id="IPR036864">
    <property type="entry name" value="Zn2-C6_fun-type_DNA-bd_sf"/>
</dbReference>
<reference evidence="4" key="1">
    <citation type="submission" date="2016-03" db="EMBL/GenBank/DDBJ databases">
        <title>Draft genome sequence of Rosellinia necatrix.</title>
        <authorList>
            <person name="Kanematsu S."/>
        </authorList>
    </citation>
    <scope>NUCLEOTIDE SEQUENCE [LARGE SCALE GENOMIC DNA]</scope>
    <source>
        <strain evidence="4">W97</strain>
    </source>
</reference>
<dbReference type="Proteomes" id="UP000054516">
    <property type="component" value="Unassembled WGS sequence"/>
</dbReference>
<accession>A0A1S7UNP5</accession>
<dbReference type="PROSITE" id="PS50048">
    <property type="entry name" value="ZN2_CY6_FUNGAL_2"/>
    <property type="match status" value="1"/>
</dbReference>
<dbReference type="SMART" id="SM00066">
    <property type="entry name" value="GAL4"/>
    <property type="match status" value="1"/>
</dbReference>
<dbReference type="AlphaFoldDB" id="A0A1S7UNP5"/>
<evidence type="ECO:0000313" key="4">
    <source>
        <dbReference type="EMBL" id="GAP85056.2"/>
    </source>
</evidence>
<feature type="region of interest" description="Disordered" evidence="2">
    <location>
        <begin position="56"/>
        <end position="129"/>
    </location>
</feature>
<dbReference type="EMBL" id="DF977484">
    <property type="protein sequence ID" value="GAP85056.2"/>
    <property type="molecule type" value="Genomic_DNA"/>
</dbReference>
<feature type="compositionally biased region" description="Low complexity" evidence="2">
    <location>
        <begin position="120"/>
        <end position="129"/>
    </location>
</feature>
<dbReference type="PANTHER" id="PTHR38111">
    <property type="entry name" value="ZN(2)-C6 FUNGAL-TYPE DOMAIN-CONTAINING PROTEIN-RELATED"/>
    <property type="match status" value="1"/>
</dbReference>
<feature type="domain" description="Zn(2)-C6 fungal-type" evidence="3">
    <location>
        <begin position="9"/>
        <end position="37"/>
    </location>
</feature>
<dbReference type="PROSITE" id="PS00463">
    <property type="entry name" value="ZN2_CY6_FUNGAL_1"/>
    <property type="match status" value="1"/>
</dbReference>
<feature type="compositionally biased region" description="Low complexity" evidence="2">
    <location>
        <begin position="92"/>
        <end position="101"/>
    </location>
</feature>
<name>A0A1S7UNP5_ROSNE</name>
<protein>
    <submittedName>
        <fullName evidence="4">Putative fungal transcriptional regulatory protein</fullName>
    </submittedName>
</protein>
<evidence type="ECO:0000259" key="3">
    <source>
        <dbReference type="PROSITE" id="PS50048"/>
    </source>
</evidence>
<proteinExistence type="predicted"/>
<organism evidence="4">
    <name type="scientific">Rosellinia necatrix</name>
    <name type="common">White root-rot fungus</name>
    <dbReference type="NCBI Taxonomy" id="77044"/>
    <lineage>
        <taxon>Eukaryota</taxon>
        <taxon>Fungi</taxon>
        <taxon>Dikarya</taxon>
        <taxon>Ascomycota</taxon>
        <taxon>Pezizomycotina</taxon>
        <taxon>Sordariomycetes</taxon>
        <taxon>Xylariomycetidae</taxon>
        <taxon>Xylariales</taxon>
        <taxon>Xylariaceae</taxon>
        <taxon>Rosellinia</taxon>
    </lineage>
</organism>
<dbReference type="STRING" id="77044.A0A1S7UNP5"/>
<evidence type="ECO:0000256" key="2">
    <source>
        <dbReference type="SAM" id="MobiDB-lite"/>
    </source>
</evidence>
<evidence type="ECO:0000256" key="1">
    <source>
        <dbReference type="ARBA" id="ARBA00023242"/>
    </source>
</evidence>